<dbReference type="Proteomes" id="UP000250140">
    <property type="component" value="Unassembled WGS sequence"/>
</dbReference>
<dbReference type="EMBL" id="KV749303">
    <property type="protein sequence ID" value="OCL10147.1"/>
    <property type="molecule type" value="Genomic_DNA"/>
</dbReference>
<evidence type="ECO:0000313" key="2">
    <source>
        <dbReference type="EMBL" id="OCL10147.1"/>
    </source>
</evidence>
<name>A0A8E2F401_9PEZI</name>
<evidence type="ECO:0000256" key="1">
    <source>
        <dbReference type="SAM" id="MobiDB-lite"/>
    </source>
</evidence>
<dbReference type="AlphaFoldDB" id="A0A8E2F401"/>
<proteinExistence type="predicted"/>
<organism evidence="2 3">
    <name type="scientific">Glonium stellatum</name>
    <dbReference type="NCBI Taxonomy" id="574774"/>
    <lineage>
        <taxon>Eukaryota</taxon>
        <taxon>Fungi</taxon>
        <taxon>Dikarya</taxon>
        <taxon>Ascomycota</taxon>
        <taxon>Pezizomycotina</taxon>
        <taxon>Dothideomycetes</taxon>
        <taxon>Pleosporomycetidae</taxon>
        <taxon>Gloniales</taxon>
        <taxon>Gloniaceae</taxon>
        <taxon>Glonium</taxon>
    </lineage>
</organism>
<feature type="compositionally biased region" description="Basic and acidic residues" evidence="1">
    <location>
        <begin position="105"/>
        <end position="115"/>
    </location>
</feature>
<gene>
    <name evidence="2" type="ORF">AOQ84DRAFT_375195</name>
</gene>
<reference evidence="2 3" key="1">
    <citation type="journal article" date="2016" name="Nat. Commun.">
        <title>Ectomycorrhizal ecology is imprinted in the genome of the dominant symbiotic fungus Cenococcum geophilum.</title>
        <authorList>
            <consortium name="DOE Joint Genome Institute"/>
            <person name="Peter M."/>
            <person name="Kohler A."/>
            <person name="Ohm R.A."/>
            <person name="Kuo A."/>
            <person name="Krutzmann J."/>
            <person name="Morin E."/>
            <person name="Arend M."/>
            <person name="Barry K.W."/>
            <person name="Binder M."/>
            <person name="Choi C."/>
            <person name="Clum A."/>
            <person name="Copeland A."/>
            <person name="Grisel N."/>
            <person name="Haridas S."/>
            <person name="Kipfer T."/>
            <person name="LaButti K."/>
            <person name="Lindquist E."/>
            <person name="Lipzen A."/>
            <person name="Maire R."/>
            <person name="Meier B."/>
            <person name="Mihaltcheva S."/>
            <person name="Molinier V."/>
            <person name="Murat C."/>
            <person name="Poggeler S."/>
            <person name="Quandt C.A."/>
            <person name="Sperisen C."/>
            <person name="Tritt A."/>
            <person name="Tisserant E."/>
            <person name="Crous P.W."/>
            <person name="Henrissat B."/>
            <person name="Nehls U."/>
            <person name="Egli S."/>
            <person name="Spatafora J.W."/>
            <person name="Grigoriev I.V."/>
            <person name="Martin F.M."/>
        </authorList>
    </citation>
    <scope>NUCLEOTIDE SEQUENCE [LARGE SCALE GENOMIC DNA]</scope>
    <source>
        <strain evidence="2 3">CBS 207.34</strain>
    </source>
</reference>
<keyword evidence="3" id="KW-1185">Reference proteome</keyword>
<sequence>MRNRALGSLTFPSRPVAPGVERLPLSEPVTELTASSDEPIEQVHSVHRDRSDIEFGRLAQKYEQCREDAAKAAKAASQLGSEATVPPYRPPSIVSVCGARAIPERRLPRKAEEFSPRVMQARGPPPSTT</sequence>
<protein>
    <submittedName>
        <fullName evidence="2">Uncharacterized protein</fullName>
    </submittedName>
</protein>
<evidence type="ECO:0000313" key="3">
    <source>
        <dbReference type="Proteomes" id="UP000250140"/>
    </source>
</evidence>
<accession>A0A8E2F401</accession>
<feature type="region of interest" description="Disordered" evidence="1">
    <location>
        <begin position="1"/>
        <end position="20"/>
    </location>
</feature>
<feature type="region of interest" description="Disordered" evidence="1">
    <location>
        <begin position="105"/>
        <end position="129"/>
    </location>
</feature>